<dbReference type="OrthoDB" id="196547at2759"/>
<evidence type="ECO:0000313" key="4">
    <source>
        <dbReference type="Proteomes" id="UP000265703"/>
    </source>
</evidence>
<dbReference type="InterPro" id="IPR036305">
    <property type="entry name" value="RGS_sf"/>
</dbReference>
<feature type="non-terminal residue" evidence="3">
    <location>
        <position position="355"/>
    </location>
</feature>
<evidence type="ECO:0000256" key="1">
    <source>
        <dbReference type="SAM" id="MobiDB-lite"/>
    </source>
</evidence>
<dbReference type="EMBL" id="QKYT01000027">
    <property type="protein sequence ID" value="RIA97646.1"/>
    <property type="molecule type" value="Genomic_DNA"/>
</dbReference>
<name>A0A397TL55_9GLOM</name>
<proteinExistence type="predicted"/>
<dbReference type="InterPro" id="IPR016137">
    <property type="entry name" value="RGS"/>
</dbReference>
<accession>A0A397TL55</accession>
<comment type="caution">
    <text evidence="3">The sequence shown here is derived from an EMBL/GenBank/DDBJ whole genome shotgun (WGS) entry which is preliminary data.</text>
</comment>
<dbReference type="PROSITE" id="PS50132">
    <property type="entry name" value="RGS"/>
    <property type="match status" value="1"/>
</dbReference>
<feature type="compositionally biased region" description="Low complexity" evidence="1">
    <location>
        <begin position="275"/>
        <end position="292"/>
    </location>
</feature>
<sequence>MLKFGFKFFQDKKKEEKQNEREIIPELPAFEWQVTEDTGLESCLNTSTISPTITTTSSSLSTLVPPEDAIFGIIDRTDRRRKTTSLIRGHTRSSTNIESSRIRLMQIIDDENSRKRFRDYLVSKYCEENLDFYMDILKFHSHFKNETLKNYEMIISFTNYIWNEYLDPETSSKPLNVPQELLNQCKQKISENLFTNDLFDKLQQHCFDLMLQDSLPKFTRNSMAIPYSTDLNSSSSFNYLCPPNKQLTPRKSLSSGSLRSKMNHAISTLKNAVEPSSQNSLNSLNSSNSPSISPLPSPLPSSIPPQSSSQSSASSPTSTFSTTSSVSTSSTLSSTPTTPTTSIRTPSVTNISTSA</sequence>
<feature type="domain" description="RGS" evidence="2">
    <location>
        <begin position="103"/>
        <end position="223"/>
    </location>
</feature>
<dbReference type="AlphaFoldDB" id="A0A397TL55"/>
<reference evidence="3 4" key="1">
    <citation type="submission" date="2018-06" db="EMBL/GenBank/DDBJ databases">
        <title>Comparative genomics reveals the genomic features of Rhizophagus irregularis, R. cerebriforme, R. diaphanum and Gigaspora rosea, and their symbiotic lifestyle signature.</title>
        <authorList>
            <person name="Morin E."/>
            <person name="San Clemente H."/>
            <person name="Chen E.C.H."/>
            <person name="De La Providencia I."/>
            <person name="Hainaut M."/>
            <person name="Kuo A."/>
            <person name="Kohler A."/>
            <person name="Murat C."/>
            <person name="Tang N."/>
            <person name="Roy S."/>
            <person name="Loubradou J."/>
            <person name="Henrissat B."/>
            <person name="Grigoriev I.V."/>
            <person name="Corradi N."/>
            <person name="Roux C."/>
            <person name="Martin F.M."/>
        </authorList>
    </citation>
    <scope>NUCLEOTIDE SEQUENCE [LARGE SCALE GENOMIC DNA]</scope>
    <source>
        <strain evidence="3 4">DAOM 227022</strain>
    </source>
</reference>
<dbReference type="Pfam" id="PF00615">
    <property type="entry name" value="RGS"/>
    <property type="match status" value="1"/>
</dbReference>
<protein>
    <submittedName>
        <fullName evidence="3">RGS domain-containing protein</fullName>
    </submittedName>
</protein>
<dbReference type="CDD" id="cd07440">
    <property type="entry name" value="RGS"/>
    <property type="match status" value="1"/>
</dbReference>
<feature type="compositionally biased region" description="Low complexity" evidence="1">
    <location>
        <begin position="304"/>
        <end position="347"/>
    </location>
</feature>
<gene>
    <name evidence="3" type="ORF">C1645_752058</name>
</gene>
<dbReference type="PANTHER" id="PTHR10845">
    <property type="entry name" value="REGULATOR OF G PROTEIN SIGNALING"/>
    <property type="match status" value="1"/>
</dbReference>
<dbReference type="SMART" id="SM00315">
    <property type="entry name" value="RGS"/>
    <property type="match status" value="1"/>
</dbReference>
<dbReference type="Gene3D" id="1.10.167.10">
    <property type="entry name" value="Regulator of G-protein Signalling 4, domain 2"/>
    <property type="match status" value="1"/>
</dbReference>
<dbReference type="PANTHER" id="PTHR10845:SF192">
    <property type="entry name" value="DOUBLE HIT, ISOFORM B"/>
    <property type="match status" value="1"/>
</dbReference>
<dbReference type="SUPFAM" id="SSF48097">
    <property type="entry name" value="Regulator of G-protein signaling, RGS"/>
    <property type="match status" value="1"/>
</dbReference>
<organism evidence="3 4">
    <name type="scientific">Glomus cerebriforme</name>
    <dbReference type="NCBI Taxonomy" id="658196"/>
    <lineage>
        <taxon>Eukaryota</taxon>
        <taxon>Fungi</taxon>
        <taxon>Fungi incertae sedis</taxon>
        <taxon>Mucoromycota</taxon>
        <taxon>Glomeromycotina</taxon>
        <taxon>Glomeromycetes</taxon>
        <taxon>Glomerales</taxon>
        <taxon>Glomeraceae</taxon>
        <taxon>Glomus</taxon>
    </lineage>
</organism>
<evidence type="ECO:0000259" key="2">
    <source>
        <dbReference type="PROSITE" id="PS50132"/>
    </source>
</evidence>
<dbReference type="Proteomes" id="UP000265703">
    <property type="component" value="Unassembled WGS sequence"/>
</dbReference>
<evidence type="ECO:0000313" key="3">
    <source>
        <dbReference type="EMBL" id="RIA97646.1"/>
    </source>
</evidence>
<feature type="region of interest" description="Disordered" evidence="1">
    <location>
        <begin position="273"/>
        <end position="355"/>
    </location>
</feature>
<dbReference type="InterPro" id="IPR044926">
    <property type="entry name" value="RGS_subdomain_2"/>
</dbReference>
<keyword evidence="4" id="KW-1185">Reference proteome</keyword>
<feature type="compositionally biased region" description="Pro residues" evidence="1">
    <location>
        <begin position="293"/>
        <end position="303"/>
    </location>
</feature>
<dbReference type="STRING" id="658196.A0A397TL55"/>